<organism evidence="1 2">
    <name type="scientific">Rhabditophanes sp. KR3021</name>
    <dbReference type="NCBI Taxonomy" id="114890"/>
    <lineage>
        <taxon>Eukaryota</taxon>
        <taxon>Metazoa</taxon>
        <taxon>Ecdysozoa</taxon>
        <taxon>Nematoda</taxon>
        <taxon>Chromadorea</taxon>
        <taxon>Rhabditida</taxon>
        <taxon>Tylenchina</taxon>
        <taxon>Panagrolaimomorpha</taxon>
        <taxon>Strongyloidoidea</taxon>
        <taxon>Alloionematidae</taxon>
        <taxon>Rhabditophanes</taxon>
    </lineage>
</organism>
<reference evidence="2" key="1">
    <citation type="submission" date="2016-11" db="UniProtKB">
        <authorList>
            <consortium name="WormBaseParasite"/>
        </authorList>
    </citation>
    <scope>IDENTIFICATION</scope>
    <source>
        <strain evidence="2">KR3021</strain>
    </source>
</reference>
<dbReference type="WBParaSite" id="RSKR_0000743100.1">
    <property type="protein sequence ID" value="RSKR_0000743100.1"/>
    <property type="gene ID" value="RSKR_0000743100"/>
</dbReference>
<proteinExistence type="predicted"/>
<name>A0AC35U3T5_9BILA</name>
<evidence type="ECO:0000313" key="1">
    <source>
        <dbReference type="Proteomes" id="UP000095286"/>
    </source>
</evidence>
<accession>A0AC35U3T5</accession>
<evidence type="ECO:0000313" key="2">
    <source>
        <dbReference type="WBParaSite" id="RSKR_0000743100.1"/>
    </source>
</evidence>
<dbReference type="Proteomes" id="UP000095286">
    <property type="component" value="Unplaced"/>
</dbReference>
<sequence length="575" mass="65415">MSALENHEIRNLNSGVRKVRSVGDNNQTITGDRNQNITGHDLAKFDPNLHYCVLEALHAILNYSDCDDMMLKTVAISKLDDCYKASKIIFKNLLNTTEYSPFTRKINGSNFQQSKALDQLKNQPASIFFKKKFKATNKKKDEVDNHETEMDWSFGSSVLFSFSVITSIGYGHVAPKSQGGRLFCILYGLFGIPLTLLTIANVGMNFSRIFQMSAIKILKWKTKLCKKYSFGLRPKIGQINKKENKIPLPEQQNNLWHISDNKNMNSPNVVDTQKTSLEEEDEIDVEANENQLQLIMIVLLGVSSFLYLLFGAYFLSLYEKDMGYFEGFYFCYITMLTIGLGDYYPQSYEYLPITIIYVFFGMALITVTINLLSDLLKKLHNVGRQVENVGDVSVWFGGKRMKMSNLLKHMVDKFNLPEDALQSINLDKFIDHAIQKEAGKIESLRPKAFSFSDVAILYEEELCNDVMYMDTSDGSYLTKRDTTSRLNSDKNLLSIRSKPDMENGYERVKRNKDSSSGLTPSTMKITLDSLTNDASEVSLNLNSRITNSDIFYLPTFETGGRSLDDVSFDENTTFE</sequence>
<protein>
    <submittedName>
        <fullName evidence="2">Ion_trans_2 domain-containing protein</fullName>
    </submittedName>
</protein>